<name>A0A9W9N7V0_9EURO</name>
<dbReference type="Pfam" id="PF04090">
    <property type="entry name" value="Rrn11"/>
    <property type="match status" value="1"/>
</dbReference>
<sequence length="443" mass="49913">MEYAPSEHMAAPSSSVFSLPLPPWLQPPATRVSQYDRQKRKKSVGWSESDLDGEETTDIASATESEPAGPPLVLTPNESHQYRIAGFPSNQELPKGHFPHEADKDEQLRRETTSRHLKDLAALSPPIYPPQSAQQGNIRFQHLGVLTAILHRCMLQGDYVRAGRAWGLILREDYRGFQMDVRNEARWGIGAEILLRRDEKETSDSPGSTKVPNAMDSTPVNFTAKGFAAAKEYYERLILNHPFTKSSPQSISSLHFYPAMFGLWVYITQEESKATRKSIALRQEEEPEEFSEDENSESEFSHRRKSQNKAYAAITAIRAVELEQAQQIAARMDQLLGSPPYSDSPELLELRGMICLWVGDLLLSALSLPVDFEQDDDPDRMLMDETPGSLEVRREHRLATEKKATEVQRSIELFEKAKKRGRSVAYNMESLHIDDDSADSGPG</sequence>
<comment type="caution">
    <text evidence="2">The sequence shown here is derived from an EMBL/GenBank/DDBJ whole genome shotgun (WGS) entry which is preliminary data.</text>
</comment>
<gene>
    <name evidence="2" type="ORF">N7449_001257</name>
</gene>
<feature type="region of interest" description="Disordered" evidence="1">
    <location>
        <begin position="88"/>
        <end position="110"/>
    </location>
</feature>
<dbReference type="AlphaFoldDB" id="A0A9W9N7V0"/>
<reference evidence="2" key="2">
    <citation type="journal article" date="2023" name="IMA Fungus">
        <title>Comparative genomic study of the Penicillium genus elucidates a diverse pangenome and 15 lateral gene transfer events.</title>
        <authorList>
            <person name="Petersen C."/>
            <person name="Sorensen T."/>
            <person name="Nielsen M.R."/>
            <person name="Sondergaard T.E."/>
            <person name="Sorensen J.L."/>
            <person name="Fitzpatrick D.A."/>
            <person name="Frisvad J.C."/>
            <person name="Nielsen K.L."/>
        </authorList>
    </citation>
    <scope>NUCLEOTIDE SEQUENCE</scope>
    <source>
        <strain evidence="2">IBT 20477</strain>
    </source>
</reference>
<evidence type="ECO:0008006" key="4">
    <source>
        <dbReference type="Google" id="ProtNLM"/>
    </source>
</evidence>
<dbReference type="GO" id="GO:0042790">
    <property type="term" value="P:nucleolar large rRNA transcription by RNA polymerase I"/>
    <property type="evidence" value="ECO:0007669"/>
    <property type="project" value="TreeGrafter"/>
</dbReference>
<dbReference type="GO" id="GO:0001181">
    <property type="term" value="F:RNA polymerase I general transcription initiation factor activity"/>
    <property type="evidence" value="ECO:0007669"/>
    <property type="project" value="InterPro"/>
</dbReference>
<feature type="region of interest" description="Disordered" evidence="1">
    <location>
        <begin position="278"/>
        <end position="304"/>
    </location>
</feature>
<dbReference type="Proteomes" id="UP001150942">
    <property type="component" value="Unassembled WGS sequence"/>
</dbReference>
<dbReference type="PANTHER" id="PTHR28244">
    <property type="entry name" value="RNA POLYMERASE I-SPECIFIC TRANSCRIPTION INITIATION FACTOR RRN11"/>
    <property type="match status" value="1"/>
</dbReference>
<dbReference type="GO" id="GO:0001164">
    <property type="term" value="F:RNA polymerase I core promoter sequence-specific DNA binding"/>
    <property type="evidence" value="ECO:0007669"/>
    <property type="project" value="InterPro"/>
</dbReference>
<dbReference type="InterPro" id="IPR053029">
    <property type="entry name" value="RNA_pol_I-specific_init_factor"/>
</dbReference>
<dbReference type="GO" id="GO:0017025">
    <property type="term" value="F:TBP-class protein binding"/>
    <property type="evidence" value="ECO:0007669"/>
    <property type="project" value="TreeGrafter"/>
</dbReference>
<protein>
    <recommendedName>
        <fullName evidence="4">Transcription initiation factor Rrn11</fullName>
    </recommendedName>
</protein>
<feature type="compositionally biased region" description="Basic and acidic residues" evidence="1">
    <location>
        <begin position="94"/>
        <end position="110"/>
    </location>
</feature>
<proteinExistence type="predicted"/>
<keyword evidence="3" id="KW-1185">Reference proteome</keyword>
<organism evidence="2 3">
    <name type="scientific">Penicillium cf. viridicatum</name>
    <dbReference type="NCBI Taxonomy" id="2972119"/>
    <lineage>
        <taxon>Eukaryota</taxon>
        <taxon>Fungi</taxon>
        <taxon>Dikarya</taxon>
        <taxon>Ascomycota</taxon>
        <taxon>Pezizomycotina</taxon>
        <taxon>Eurotiomycetes</taxon>
        <taxon>Eurotiomycetidae</taxon>
        <taxon>Eurotiales</taxon>
        <taxon>Aspergillaceae</taxon>
        <taxon>Penicillium</taxon>
    </lineage>
</organism>
<evidence type="ECO:0000313" key="3">
    <source>
        <dbReference type="Proteomes" id="UP001150942"/>
    </source>
</evidence>
<dbReference type="OrthoDB" id="2159786at2759"/>
<evidence type="ECO:0000256" key="1">
    <source>
        <dbReference type="SAM" id="MobiDB-lite"/>
    </source>
</evidence>
<evidence type="ECO:0000313" key="2">
    <source>
        <dbReference type="EMBL" id="KAJ5214088.1"/>
    </source>
</evidence>
<feature type="compositionally biased region" description="Acidic residues" evidence="1">
    <location>
        <begin position="285"/>
        <end position="297"/>
    </location>
</feature>
<reference evidence="2" key="1">
    <citation type="submission" date="2022-11" db="EMBL/GenBank/DDBJ databases">
        <authorList>
            <person name="Petersen C."/>
        </authorList>
    </citation>
    <scope>NUCLEOTIDE SEQUENCE</scope>
    <source>
        <strain evidence="2">IBT 20477</strain>
    </source>
</reference>
<feature type="region of interest" description="Disordered" evidence="1">
    <location>
        <begin position="1"/>
        <end position="74"/>
    </location>
</feature>
<dbReference type="PANTHER" id="PTHR28244:SF1">
    <property type="entry name" value="RNA POLYMERASE I-SPECIFIC TRANSCRIPTION INITIATION FACTOR RRN11"/>
    <property type="match status" value="1"/>
</dbReference>
<dbReference type="GO" id="GO:0070860">
    <property type="term" value="C:RNA polymerase I core factor complex"/>
    <property type="evidence" value="ECO:0007669"/>
    <property type="project" value="TreeGrafter"/>
</dbReference>
<dbReference type="InterPro" id="IPR007224">
    <property type="entry name" value="TIF_Rrn11"/>
</dbReference>
<accession>A0A9W9N7V0</accession>
<dbReference type="EMBL" id="JAPQKQ010000001">
    <property type="protein sequence ID" value="KAJ5214088.1"/>
    <property type="molecule type" value="Genomic_DNA"/>
</dbReference>